<protein>
    <submittedName>
        <fullName evidence="2">Acetyltransferase</fullName>
    </submittedName>
</protein>
<dbReference type="InterPro" id="IPR045057">
    <property type="entry name" value="Gcn5-rel_NAT"/>
</dbReference>
<dbReference type="Pfam" id="PF14542">
    <property type="entry name" value="Acetyltransf_CG"/>
    <property type="match status" value="1"/>
</dbReference>
<sequence length="100" mass="11342">METTKVVFTNHRSGEVQLFSGDNKIGKMDIAITGGNVTVYHTEVEPEYEGHGFAKILLNKLVSYAKENGMKIIPLCPYVNLQFRHHPEVYADIWFKVEAS</sequence>
<dbReference type="AlphaFoldDB" id="A0A1S9PD37"/>
<feature type="domain" description="N-acetyltransferase" evidence="1">
    <location>
        <begin position="8"/>
        <end position="95"/>
    </location>
</feature>
<dbReference type="InterPro" id="IPR031165">
    <property type="entry name" value="GNAT_YJDJ"/>
</dbReference>
<dbReference type="PANTHER" id="PTHR31435">
    <property type="entry name" value="PROTEIN NATD1"/>
    <property type="match status" value="1"/>
</dbReference>
<dbReference type="SUPFAM" id="SSF55729">
    <property type="entry name" value="Acyl-CoA N-acyltransferases (Nat)"/>
    <property type="match status" value="1"/>
</dbReference>
<proteinExistence type="predicted"/>
<evidence type="ECO:0000259" key="1">
    <source>
        <dbReference type="PROSITE" id="PS51729"/>
    </source>
</evidence>
<dbReference type="Proteomes" id="UP000189739">
    <property type="component" value="Unassembled WGS sequence"/>
</dbReference>
<dbReference type="InterPro" id="IPR016181">
    <property type="entry name" value="Acyl_CoA_acyltransferase"/>
</dbReference>
<dbReference type="RefSeq" id="WP_078349096.1">
    <property type="nucleotide sequence ID" value="NZ_MBTF01000023.1"/>
</dbReference>
<evidence type="ECO:0000313" key="2">
    <source>
        <dbReference type="EMBL" id="OOQ58894.1"/>
    </source>
</evidence>
<dbReference type="Gene3D" id="3.40.630.30">
    <property type="match status" value="1"/>
</dbReference>
<comment type="caution">
    <text evidence="2">The sequence shown here is derived from an EMBL/GenBank/DDBJ whole genome shotgun (WGS) entry which is preliminary data.</text>
</comment>
<dbReference type="GO" id="GO:0016740">
    <property type="term" value="F:transferase activity"/>
    <property type="evidence" value="ECO:0007669"/>
    <property type="project" value="UniProtKB-KW"/>
</dbReference>
<keyword evidence="2" id="KW-0808">Transferase</keyword>
<keyword evidence="3" id="KW-1185">Reference proteome</keyword>
<dbReference type="EMBL" id="MBTF01000023">
    <property type="protein sequence ID" value="OOQ58894.1"/>
    <property type="molecule type" value="Genomic_DNA"/>
</dbReference>
<dbReference type="STRING" id="1792845.BC343_06880"/>
<reference evidence="2 3" key="1">
    <citation type="submission" date="2016-07" db="EMBL/GenBank/DDBJ databases">
        <title>Genomic analysis of zinc-resistant bacterium Mucilaginibacter pedocola TBZ30.</title>
        <authorList>
            <person name="Huang J."/>
            <person name="Tang J."/>
        </authorList>
    </citation>
    <scope>NUCLEOTIDE SEQUENCE [LARGE SCALE GENOMIC DNA]</scope>
    <source>
        <strain evidence="2 3">TBZ30</strain>
    </source>
</reference>
<gene>
    <name evidence="2" type="ORF">BC343_06880</name>
</gene>
<dbReference type="CDD" id="cd04301">
    <property type="entry name" value="NAT_SF"/>
    <property type="match status" value="1"/>
</dbReference>
<dbReference type="PROSITE" id="PS51729">
    <property type="entry name" value="GNAT_YJDJ"/>
    <property type="match status" value="1"/>
</dbReference>
<dbReference type="OrthoDB" id="1120671at2"/>
<organism evidence="2 3">
    <name type="scientific">Mucilaginibacter pedocola</name>
    <dbReference type="NCBI Taxonomy" id="1792845"/>
    <lineage>
        <taxon>Bacteria</taxon>
        <taxon>Pseudomonadati</taxon>
        <taxon>Bacteroidota</taxon>
        <taxon>Sphingobacteriia</taxon>
        <taxon>Sphingobacteriales</taxon>
        <taxon>Sphingobacteriaceae</taxon>
        <taxon>Mucilaginibacter</taxon>
    </lineage>
</organism>
<accession>A0A1S9PD37</accession>
<evidence type="ECO:0000313" key="3">
    <source>
        <dbReference type="Proteomes" id="UP000189739"/>
    </source>
</evidence>
<name>A0A1S9PD37_9SPHI</name>
<dbReference type="PANTHER" id="PTHR31435:SF10">
    <property type="entry name" value="BSR4717 PROTEIN"/>
    <property type="match status" value="1"/>
</dbReference>